<dbReference type="UniPathway" id="UPA00060">
    <property type="reaction ID" value="UER00138"/>
</dbReference>
<dbReference type="STRING" id="1033802.SSPSH_001160"/>
<dbReference type="eggNOG" id="COG0351">
    <property type="taxonomic scope" value="Bacteria"/>
</dbReference>
<dbReference type="RefSeq" id="WP_006914972.1">
    <property type="nucleotide sequence ID" value="NZ_AFNV02000007.1"/>
</dbReference>
<dbReference type="Proteomes" id="UP000006242">
    <property type="component" value="Unassembled WGS sequence"/>
</dbReference>
<evidence type="ECO:0000259" key="3">
    <source>
        <dbReference type="Pfam" id="PF08543"/>
    </source>
</evidence>
<organism evidence="4 5">
    <name type="scientific">Salinisphaera shabanensis E1L3A</name>
    <dbReference type="NCBI Taxonomy" id="1033802"/>
    <lineage>
        <taxon>Bacteria</taxon>
        <taxon>Pseudomonadati</taxon>
        <taxon>Pseudomonadota</taxon>
        <taxon>Gammaproteobacteria</taxon>
        <taxon>Salinisphaerales</taxon>
        <taxon>Salinisphaeraceae</taxon>
        <taxon>Salinisphaera</taxon>
    </lineage>
</organism>
<dbReference type="GO" id="GO:0008972">
    <property type="term" value="F:phosphomethylpyrimidine kinase activity"/>
    <property type="evidence" value="ECO:0007669"/>
    <property type="project" value="InterPro"/>
</dbReference>
<dbReference type="InterPro" id="IPR029056">
    <property type="entry name" value="Ribokinase-like"/>
</dbReference>
<comment type="pathway">
    <text evidence="1">Cofactor biosynthesis; thiamine diphosphate biosynthesis.</text>
</comment>
<dbReference type="EC" id="2.7.1.49" evidence="2"/>
<reference evidence="4 5" key="2">
    <citation type="journal article" date="2013" name="PLoS ONE">
        <title>INDIGO - INtegrated Data Warehouse of MIcrobial GenOmes with Examples from the Red Sea Extremophiles.</title>
        <authorList>
            <person name="Alam I."/>
            <person name="Antunes A."/>
            <person name="Kamau A.A."/>
            <person name="Ba Alawi W."/>
            <person name="Kalkatawi M."/>
            <person name="Stingl U."/>
            <person name="Bajic V.B."/>
        </authorList>
    </citation>
    <scope>NUCLEOTIDE SEQUENCE [LARGE SCALE GENOMIC DNA]</scope>
    <source>
        <strain evidence="4 5">E1L3A</strain>
    </source>
</reference>
<comment type="caution">
    <text evidence="4">The sequence shown here is derived from an EMBL/GenBank/DDBJ whole genome shotgun (WGS) entry which is preliminary data.</text>
</comment>
<accession>U2FUT7</accession>
<reference evidence="4 5" key="1">
    <citation type="journal article" date="2011" name="J. Bacteriol.">
        <title>Genome sequence of Salinisphaera shabanensis, a gammaproteobacterium from the harsh, variable environment of the brine-seawater interface of the Shaban Deep in the Red Sea.</title>
        <authorList>
            <person name="Antunes A."/>
            <person name="Alam I."/>
            <person name="Bajic V.B."/>
            <person name="Stingl U."/>
        </authorList>
    </citation>
    <scope>NUCLEOTIDE SEQUENCE [LARGE SCALE GENOMIC DNA]</scope>
    <source>
        <strain evidence="4 5">E1L3A</strain>
    </source>
</reference>
<name>U2FUT7_9GAMM</name>
<dbReference type="CDD" id="cd01169">
    <property type="entry name" value="HMPP_kinase"/>
    <property type="match status" value="1"/>
</dbReference>
<dbReference type="Gene3D" id="3.40.1190.20">
    <property type="match status" value="1"/>
</dbReference>
<dbReference type="GO" id="GO:0005829">
    <property type="term" value="C:cytosol"/>
    <property type="evidence" value="ECO:0007669"/>
    <property type="project" value="TreeGrafter"/>
</dbReference>
<dbReference type="Pfam" id="PF08543">
    <property type="entry name" value="Phos_pyr_kin"/>
    <property type="match status" value="1"/>
</dbReference>
<dbReference type="AlphaFoldDB" id="U2FUT7"/>
<dbReference type="PANTHER" id="PTHR20858:SF17">
    <property type="entry name" value="HYDROXYMETHYLPYRIMIDINE_PHOSPHOMETHYLPYRIMIDINE KINASE THI20-RELATED"/>
    <property type="match status" value="1"/>
</dbReference>
<proteinExistence type="predicted"/>
<dbReference type="OrthoDB" id="9810880at2"/>
<protein>
    <recommendedName>
        <fullName evidence="2">hydroxymethylpyrimidine kinase</fullName>
        <ecNumber evidence="2">2.7.1.49</ecNumber>
    </recommendedName>
</protein>
<dbReference type="SUPFAM" id="SSF53613">
    <property type="entry name" value="Ribokinase-like"/>
    <property type="match status" value="1"/>
</dbReference>
<sequence>MKRPNILVIAGHDPSGGAGIQADIESAAAQGVHAATVITLLTCQDTTNVHGVEAVTTEFFARCLDTAVADMHFDAIKLGVIANVEQVTCIAALLDRLPGTPLVIDPVLVAAGGGTLADDSVGKALHDQLFDRAQVITPNAREARALCHGETDLDRCGKALSTHAASVLITGGDEASAQVVNRRYTAGESVEHYEWPRLDGVFHGSGCTLASAIAAQLALGHETGEALRRGQQYTWETLDRAFAAGRGQRIPSRIIAPAS</sequence>
<gene>
    <name evidence="4" type="primary">thiD</name>
    <name evidence="4" type="ORF">SSPSH_001160</name>
</gene>
<evidence type="ECO:0000313" key="4">
    <source>
        <dbReference type="EMBL" id="ERJ19699.1"/>
    </source>
</evidence>
<dbReference type="GO" id="GO:0009228">
    <property type="term" value="P:thiamine biosynthetic process"/>
    <property type="evidence" value="ECO:0007669"/>
    <property type="project" value="InterPro"/>
</dbReference>
<keyword evidence="5" id="KW-1185">Reference proteome</keyword>
<evidence type="ECO:0000256" key="2">
    <source>
        <dbReference type="ARBA" id="ARBA00012135"/>
    </source>
</evidence>
<dbReference type="InterPro" id="IPR004399">
    <property type="entry name" value="HMP/HMP-P_kinase_dom"/>
</dbReference>
<dbReference type="PANTHER" id="PTHR20858">
    <property type="entry name" value="PHOSPHOMETHYLPYRIMIDINE KINASE"/>
    <property type="match status" value="1"/>
</dbReference>
<dbReference type="GO" id="GO:0009229">
    <property type="term" value="P:thiamine diphosphate biosynthetic process"/>
    <property type="evidence" value="ECO:0007669"/>
    <property type="project" value="UniProtKB-UniPathway"/>
</dbReference>
<dbReference type="InterPro" id="IPR013749">
    <property type="entry name" value="PM/HMP-P_kinase-1"/>
</dbReference>
<dbReference type="EMBL" id="AFNV02000007">
    <property type="protein sequence ID" value="ERJ19699.1"/>
    <property type="molecule type" value="Genomic_DNA"/>
</dbReference>
<keyword evidence="4" id="KW-0808">Transferase</keyword>
<evidence type="ECO:0000313" key="5">
    <source>
        <dbReference type="Proteomes" id="UP000006242"/>
    </source>
</evidence>
<feature type="domain" description="Pyridoxamine kinase/Phosphomethylpyrimidine kinase" evidence="3">
    <location>
        <begin position="13"/>
        <end position="248"/>
    </location>
</feature>
<dbReference type="GO" id="GO:0008902">
    <property type="term" value="F:hydroxymethylpyrimidine kinase activity"/>
    <property type="evidence" value="ECO:0007669"/>
    <property type="project" value="UniProtKB-EC"/>
</dbReference>
<evidence type="ECO:0000256" key="1">
    <source>
        <dbReference type="ARBA" id="ARBA00004948"/>
    </source>
</evidence>
<keyword evidence="4" id="KW-0418">Kinase</keyword>